<keyword evidence="2" id="KW-1185">Reference proteome</keyword>
<organism evidence="1 2">
    <name type="scientific">Gordonia spumicola</name>
    <dbReference type="NCBI Taxonomy" id="589161"/>
    <lineage>
        <taxon>Bacteria</taxon>
        <taxon>Bacillati</taxon>
        <taxon>Actinomycetota</taxon>
        <taxon>Actinomycetes</taxon>
        <taxon>Mycobacteriales</taxon>
        <taxon>Gordoniaceae</taxon>
        <taxon>Gordonia</taxon>
    </lineage>
</organism>
<accession>A0A7I9V4E9</accession>
<dbReference type="EMBL" id="BJOV01000002">
    <property type="protein sequence ID" value="GEE00298.1"/>
    <property type="molecule type" value="Genomic_DNA"/>
</dbReference>
<dbReference type="Proteomes" id="UP000444960">
    <property type="component" value="Unassembled WGS sequence"/>
</dbReference>
<dbReference type="RefSeq" id="WP_161894213.1">
    <property type="nucleotide sequence ID" value="NZ_BJOV01000002.1"/>
</dbReference>
<gene>
    <name evidence="1" type="ORF">nbrc107696_07440</name>
</gene>
<dbReference type="OrthoDB" id="5119045at2"/>
<comment type="caution">
    <text evidence="1">The sequence shown here is derived from an EMBL/GenBank/DDBJ whole genome shotgun (WGS) entry which is preliminary data.</text>
</comment>
<sequence length="93" mass="10498">MADRYERLQLAPDLHVTRHDDFLTVASTRWTPGTFLYDLDYLVVTTKPSSTGVKVILAARGAHVDFQVLRFELDAPTWTAFDAFVARARQSVA</sequence>
<protein>
    <submittedName>
        <fullName evidence="1">Uncharacterized protein</fullName>
    </submittedName>
</protein>
<name>A0A7I9V4E9_9ACTN</name>
<proteinExistence type="predicted"/>
<evidence type="ECO:0000313" key="2">
    <source>
        <dbReference type="Proteomes" id="UP000444960"/>
    </source>
</evidence>
<dbReference type="AlphaFoldDB" id="A0A7I9V4E9"/>
<reference evidence="2" key="1">
    <citation type="submission" date="2019-06" db="EMBL/GenBank/DDBJ databases">
        <title>Gordonia isolated from sludge of a wastewater treatment plant.</title>
        <authorList>
            <person name="Tamura T."/>
            <person name="Aoyama K."/>
            <person name="Kang Y."/>
            <person name="Saito S."/>
            <person name="Akiyama N."/>
            <person name="Yazawa K."/>
            <person name="Gonoi T."/>
            <person name="Mikami Y."/>
        </authorList>
    </citation>
    <scope>NUCLEOTIDE SEQUENCE [LARGE SCALE GENOMIC DNA]</scope>
    <source>
        <strain evidence="2">NBRC 107696</strain>
    </source>
</reference>
<evidence type="ECO:0000313" key="1">
    <source>
        <dbReference type="EMBL" id="GEE00298.1"/>
    </source>
</evidence>